<dbReference type="NCBIfam" id="TIGR01764">
    <property type="entry name" value="excise"/>
    <property type="match status" value="1"/>
</dbReference>
<gene>
    <name evidence="2" type="ORF">D3M76_02735</name>
</gene>
<accession>A0A4S2Q112</accession>
<dbReference type="InterPro" id="IPR010093">
    <property type="entry name" value="SinI_DNA-bd"/>
</dbReference>
<dbReference type="EMBL" id="QXNG01000023">
    <property type="protein sequence ID" value="THA16826.1"/>
    <property type="molecule type" value="Genomic_DNA"/>
</dbReference>
<dbReference type="RefSeq" id="WP_136125614.1">
    <property type="nucleotide sequence ID" value="NZ_CAJUGY010000012.1"/>
</dbReference>
<dbReference type="GO" id="GO:0003677">
    <property type="term" value="F:DNA binding"/>
    <property type="evidence" value="ECO:0007669"/>
    <property type="project" value="UniProtKB-KW"/>
</dbReference>
<dbReference type="Pfam" id="PF12728">
    <property type="entry name" value="HTH_17"/>
    <property type="match status" value="1"/>
</dbReference>
<reference evidence="2 3" key="1">
    <citation type="journal article" date="2019" name="Vet. Microbiol.">
        <title>Development of multi locus sequence typing (MLST) of Rodentibacter pneumotropicus.</title>
        <authorList>
            <person name="Adhikary S."/>
            <person name="Bisgaard M."/>
            <person name="Boot R."/>
            <person name="Benga L."/>
            <person name="Nicklas W."/>
            <person name="Christensen H."/>
        </authorList>
    </citation>
    <scope>NUCLEOTIDE SEQUENCE [LARGE SCALE GENOMIC DNA]</scope>
    <source>
        <strain evidence="2 3">1596_07</strain>
    </source>
</reference>
<protein>
    <submittedName>
        <fullName evidence="2">DNA-binding protein</fullName>
    </submittedName>
</protein>
<dbReference type="AlphaFoldDB" id="A0A4S2Q112"/>
<evidence type="ECO:0000259" key="1">
    <source>
        <dbReference type="Pfam" id="PF12728"/>
    </source>
</evidence>
<organism evidence="2 3">
    <name type="scientific">Rodentibacter pneumotropicus</name>
    <dbReference type="NCBI Taxonomy" id="758"/>
    <lineage>
        <taxon>Bacteria</taxon>
        <taxon>Pseudomonadati</taxon>
        <taxon>Pseudomonadota</taxon>
        <taxon>Gammaproteobacteria</taxon>
        <taxon>Pasteurellales</taxon>
        <taxon>Pasteurellaceae</taxon>
        <taxon>Rodentibacter</taxon>
    </lineage>
</organism>
<dbReference type="Proteomes" id="UP000310576">
    <property type="component" value="Unassembled WGS sequence"/>
</dbReference>
<proteinExistence type="predicted"/>
<sequence length="65" mass="7512">MEIDEKYFSISDLVKKGIGSKSKIQRLIHSGKLRSCKFGRSRLIAESDLINFMYPDRNESHQIVP</sequence>
<feature type="domain" description="Helix-turn-helix" evidence="1">
    <location>
        <begin position="20"/>
        <end position="53"/>
    </location>
</feature>
<comment type="caution">
    <text evidence="2">The sequence shown here is derived from an EMBL/GenBank/DDBJ whole genome shotgun (WGS) entry which is preliminary data.</text>
</comment>
<dbReference type="InterPro" id="IPR041657">
    <property type="entry name" value="HTH_17"/>
</dbReference>
<evidence type="ECO:0000313" key="2">
    <source>
        <dbReference type="EMBL" id="THA16826.1"/>
    </source>
</evidence>
<evidence type="ECO:0000313" key="3">
    <source>
        <dbReference type="Proteomes" id="UP000310576"/>
    </source>
</evidence>
<name>A0A4S2Q112_9PAST</name>
<keyword evidence="2" id="KW-0238">DNA-binding</keyword>